<organism evidence="2 3">
    <name type="scientific">Coprinellus micaceus</name>
    <name type="common">Glistening ink-cap mushroom</name>
    <name type="synonym">Coprinus micaceus</name>
    <dbReference type="NCBI Taxonomy" id="71717"/>
    <lineage>
        <taxon>Eukaryota</taxon>
        <taxon>Fungi</taxon>
        <taxon>Dikarya</taxon>
        <taxon>Basidiomycota</taxon>
        <taxon>Agaricomycotina</taxon>
        <taxon>Agaricomycetes</taxon>
        <taxon>Agaricomycetidae</taxon>
        <taxon>Agaricales</taxon>
        <taxon>Agaricineae</taxon>
        <taxon>Psathyrellaceae</taxon>
        <taxon>Coprinellus</taxon>
    </lineage>
</organism>
<keyword evidence="3" id="KW-1185">Reference proteome</keyword>
<protein>
    <submittedName>
        <fullName evidence="2">Uncharacterized protein</fullName>
    </submittedName>
</protein>
<feature type="compositionally biased region" description="Polar residues" evidence="1">
    <location>
        <begin position="8"/>
        <end position="17"/>
    </location>
</feature>
<dbReference type="EMBL" id="QPFP01000554">
    <property type="protein sequence ID" value="TEB06463.1"/>
    <property type="molecule type" value="Genomic_DNA"/>
</dbReference>
<feature type="region of interest" description="Disordered" evidence="1">
    <location>
        <begin position="1"/>
        <end position="32"/>
    </location>
</feature>
<name>A0A4Y7RCL3_COPMI</name>
<sequence length="146" mass="16702">MKKRKVSISPSAKSKPQLNCLPFQEDSDPPGYERMQPTLSAGLLETLPCPFPLPDVTEWKKTPEHTFRMVATVISAFKVVKYLWERGQSVSFEEKLARRLACEEAGKPLLHLVEYVDELTPARRQLIVLLSEEVGERWFTCRATRA</sequence>
<proteinExistence type="predicted"/>
<accession>A0A4Y7RCL3</accession>
<reference evidence="2 3" key="1">
    <citation type="journal article" date="2019" name="Nat. Ecol. Evol.">
        <title>Megaphylogeny resolves global patterns of mushroom evolution.</title>
        <authorList>
            <person name="Varga T."/>
            <person name="Krizsan K."/>
            <person name="Foldi C."/>
            <person name="Dima B."/>
            <person name="Sanchez-Garcia M."/>
            <person name="Sanchez-Ramirez S."/>
            <person name="Szollosi G.J."/>
            <person name="Szarkandi J.G."/>
            <person name="Papp V."/>
            <person name="Albert L."/>
            <person name="Andreopoulos W."/>
            <person name="Angelini C."/>
            <person name="Antonin V."/>
            <person name="Barry K.W."/>
            <person name="Bougher N.L."/>
            <person name="Buchanan P."/>
            <person name="Buyck B."/>
            <person name="Bense V."/>
            <person name="Catcheside P."/>
            <person name="Chovatia M."/>
            <person name="Cooper J."/>
            <person name="Damon W."/>
            <person name="Desjardin D."/>
            <person name="Finy P."/>
            <person name="Geml J."/>
            <person name="Haridas S."/>
            <person name="Hughes K."/>
            <person name="Justo A."/>
            <person name="Karasinski D."/>
            <person name="Kautmanova I."/>
            <person name="Kiss B."/>
            <person name="Kocsube S."/>
            <person name="Kotiranta H."/>
            <person name="LaButti K.M."/>
            <person name="Lechner B.E."/>
            <person name="Liimatainen K."/>
            <person name="Lipzen A."/>
            <person name="Lukacs Z."/>
            <person name="Mihaltcheva S."/>
            <person name="Morgado L.N."/>
            <person name="Niskanen T."/>
            <person name="Noordeloos M.E."/>
            <person name="Ohm R.A."/>
            <person name="Ortiz-Santana B."/>
            <person name="Ovrebo C."/>
            <person name="Racz N."/>
            <person name="Riley R."/>
            <person name="Savchenko A."/>
            <person name="Shiryaev A."/>
            <person name="Soop K."/>
            <person name="Spirin V."/>
            <person name="Szebenyi C."/>
            <person name="Tomsovsky M."/>
            <person name="Tulloss R.E."/>
            <person name="Uehling J."/>
            <person name="Grigoriev I.V."/>
            <person name="Vagvolgyi C."/>
            <person name="Papp T."/>
            <person name="Martin F.M."/>
            <person name="Miettinen O."/>
            <person name="Hibbett D.S."/>
            <person name="Nagy L.G."/>
        </authorList>
    </citation>
    <scope>NUCLEOTIDE SEQUENCE [LARGE SCALE GENOMIC DNA]</scope>
    <source>
        <strain evidence="2 3">FP101781</strain>
    </source>
</reference>
<gene>
    <name evidence="2" type="ORF">FA13DRAFT_1153329</name>
</gene>
<comment type="caution">
    <text evidence="2">The sequence shown here is derived from an EMBL/GenBank/DDBJ whole genome shotgun (WGS) entry which is preliminary data.</text>
</comment>
<evidence type="ECO:0000256" key="1">
    <source>
        <dbReference type="SAM" id="MobiDB-lite"/>
    </source>
</evidence>
<evidence type="ECO:0000313" key="3">
    <source>
        <dbReference type="Proteomes" id="UP000298030"/>
    </source>
</evidence>
<evidence type="ECO:0000313" key="2">
    <source>
        <dbReference type="EMBL" id="TEB06463.1"/>
    </source>
</evidence>
<dbReference type="AlphaFoldDB" id="A0A4Y7RCL3"/>
<dbReference type="Proteomes" id="UP000298030">
    <property type="component" value="Unassembled WGS sequence"/>
</dbReference>